<dbReference type="PROSITE" id="PS50977">
    <property type="entry name" value="HTH_TETR_2"/>
    <property type="match status" value="1"/>
</dbReference>
<accession>A0A5C7F6P3</accession>
<dbReference type="PANTHER" id="PTHR43479:SF11">
    <property type="entry name" value="ACREF_ENVCD OPERON REPRESSOR-RELATED"/>
    <property type="match status" value="1"/>
</dbReference>
<gene>
    <name evidence="4" type="ORF">FUA23_20215</name>
</gene>
<evidence type="ECO:0000259" key="3">
    <source>
        <dbReference type="PROSITE" id="PS50977"/>
    </source>
</evidence>
<dbReference type="RefSeq" id="WP_147932596.1">
    <property type="nucleotide sequence ID" value="NZ_VOXD01000044.1"/>
</dbReference>
<feature type="DNA-binding region" description="H-T-H motif" evidence="2">
    <location>
        <begin position="28"/>
        <end position="47"/>
    </location>
</feature>
<evidence type="ECO:0000313" key="5">
    <source>
        <dbReference type="Proteomes" id="UP000321907"/>
    </source>
</evidence>
<evidence type="ECO:0000313" key="4">
    <source>
        <dbReference type="EMBL" id="TXF85683.1"/>
    </source>
</evidence>
<dbReference type="OrthoDB" id="9789566at2"/>
<dbReference type="Pfam" id="PF00440">
    <property type="entry name" value="TetR_N"/>
    <property type="match status" value="1"/>
</dbReference>
<dbReference type="Proteomes" id="UP000321907">
    <property type="component" value="Unassembled WGS sequence"/>
</dbReference>
<dbReference type="InterPro" id="IPR001647">
    <property type="entry name" value="HTH_TetR"/>
</dbReference>
<proteinExistence type="predicted"/>
<dbReference type="EMBL" id="VOXD01000044">
    <property type="protein sequence ID" value="TXF85683.1"/>
    <property type="molecule type" value="Genomic_DNA"/>
</dbReference>
<feature type="domain" description="HTH tetR-type" evidence="3">
    <location>
        <begin position="5"/>
        <end position="65"/>
    </location>
</feature>
<dbReference type="InterPro" id="IPR009057">
    <property type="entry name" value="Homeodomain-like_sf"/>
</dbReference>
<comment type="caution">
    <text evidence="4">The sequence shown here is derived from an EMBL/GenBank/DDBJ whole genome shotgun (WGS) entry which is preliminary data.</text>
</comment>
<protein>
    <submittedName>
        <fullName evidence="4">TetR/AcrR family transcriptional regulator</fullName>
    </submittedName>
</protein>
<dbReference type="Gene3D" id="1.10.10.60">
    <property type="entry name" value="Homeodomain-like"/>
    <property type="match status" value="1"/>
</dbReference>
<dbReference type="AlphaFoldDB" id="A0A5C7F6P3"/>
<keyword evidence="1 2" id="KW-0238">DNA-binding</keyword>
<sequence length="199" mass="23090">MKNEEEVKKEILAAAKRLIQQHGIDKTTMRDVARAASKGKSTLYYYFKNKEEIIDAVIREEHDELYLKVKRAVDKKKTMEEKLKAYLITKTSILKQKRKQYEFLIDNESHHFNIKNFFLLSIEVNGGRELVFIRSILMDGAKNEGYEFPVSEMLGMDVIAESFLTYSRGVEIEVSINMGLDLIEEKAEMMISILLKGLK</sequence>
<evidence type="ECO:0000256" key="2">
    <source>
        <dbReference type="PROSITE-ProRule" id="PRU00335"/>
    </source>
</evidence>
<organism evidence="4 5">
    <name type="scientific">Neolewinella aurantiaca</name>
    <dbReference type="NCBI Taxonomy" id="2602767"/>
    <lineage>
        <taxon>Bacteria</taxon>
        <taxon>Pseudomonadati</taxon>
        <taxon>Bacteroidota</taxon>
        <taxon>Saprospiria</taxon>
        <taxon>Saprospirales</taxon>
        <taxon>Lewinellaceae</taxon>
        <taxon>Neolewinella</taxon>
    </lineage>
</organism>
<name>A0A5C7F6P3_9BACT</name>
<dbReference type="GO" id="GO:0003677">
    <property type="term" value="F:DNA binding"/>
    <property type="evidence" value="ECO:0007669"/>
    <property type="project" value="UniProtKB-UniRule"/>
</dbReference>
<evidence type="ECO:0000256" key="1">
    <source>
        <dbReference type="ARBA" id="ARBA00023125"/>
    </source>
</evidence>
<dbReference type="PRINTS" id="PR00455">
    <property type="entry name" value="HTHTETR"/>
</dbReference>
<keyword evidence="5" id="KW-1185">Reference proteome</keyword>
<reference evidence="4 5" key="1">
    <citation type="submission" date="2019-08" db="EMBL/GenBank/DDBJ databases">
        <title>Lewinella sp. strain SSH13 Genome sequencing and assembly.</title>
        <authorList>
            <person name="Kim I."/>
        </authorList>
    </citation>
    <scope>NUCLEOTIDE SEQUENCE [LARGE SCALE GENOMIC DNA]</scope>
    <source>
        <strain evidence="4 5">SSH13</strain>
    </source>
</reference>
<dbReference type="InterPro" id="IPR050624">
    <property type="entry name" value="HTH-type_Tx_Regulator"/>
</dbReference>
<dbReference type="SUPFAM" id="SSF46689">
    <property type="entry name" value="Homeodomain-like"/>
    <property type="match status" value="1"/>
</dbReference>
<dbReference type="Gene3D" id="1.10.357.10">
    <property type="entry name" value="Tetracycline Repressor, domain 2"/>
    <property type="match status" value="1"/>
</dbReference>
<dbReference type="PANTHER" id="PTHR43479">
    <property type="entry name" value="ACREF/ENVCD OPERON REPRESSOR-RELATED"/>
    <property type="match status" value="1"/>
</dbReference>